<dbReference type="GeneID" id="24133947"/>
<feature type="domain" description="PX" evidence="1">
    <location>
        <begin position="9"/>
        <end position="145"/>
    </location>
</feature>
<dbReference type="Gene3D" id="3.30.1520.10">
    <property type="entry name" value="Phox-like domain"/>
    <property type="match status" value="1"/>
</dbReference>
<protein>
    <recommendedName>
        <fullName evidence="1">PX domain-containing protein</fullName>
    </recommendedName>
</protein>
<dbReference type="PROSITE" id="PS50195">
    <property type="entry name" value="PX"/>
    <property type="match status" value="1"/>
</dbReference>
<dbReference type="Proteomes" id="UP000030745">
    <property type="component" value="Unassembled WGS sequence"/>
</dbReference>
<keyword evidence="3" id="KW-1185">Reference proteome</keyword>
<gene>
    <name evidence="2" type="ORF">SPRG_11941</name>
</gene>
<dbReference type="InterPro" id="IPR001683">
    <property type="entry name" value="PX_dom"/>
</dbReference>
<dbReference type="EMBL" id="KK583258">
    <property type="protein sequence ID" value="KDO23097.1"/>
    <property type="molecule type" value="Genomic_DNA"/>
</dbReference>
<dbReference type="InterPro" id="IPR036871">
    <property type="entry name" value="PX_dom_sf"/>
</dbReference>
<evidence type="ECO:0000313" key="3">
    <source>
        <dbReference type="Proteomes" id="UP000030745"/>
    </source>
</evidence>
<reference evidence="2 3" key="1">
    <citation type="journal article" date="2013" name="PLoS Genet.">
        <title>Distinctive expansion of potential virulence genes in the genome of the oomycete fish pathogen Saprolegnia parasitica.</title>
        <authorList>
            <person name="Jiang R.H."/>
            <person name="de Bruijn I."/>
            <person name="Haas B.J."/>
            <person name="Belmonte R."/>
            <person name="Lobach L."/>
            <person name="Christie J."/>
            <person name="van den Ackerveken G."/>
            <person name="Bottin A."/>
            <person name="Bulone V."/>
            <person name="Diaz-Moreno S.M."/>
            <person name="Dumas B."/>
            <person name="Fan L."/>
            <person name="Gaulin E."/>
            <person name="Govers F."/>
            <person name="Grenville-Briggs L.J."/>
            <person name="Horner N.R."/>
            <person name="Levin J.Z."/>
            <person name="Mammella M."/>
            <person name="Meijer H.J."/>
            <person name="Morris P."/>
            <person name="Nusbaum C."/>
            <person name="Oome S."/>
            <person name="Phillips A.J."/>
            <person name="van Rooyen D."/>
            <person name="Rzeszutek E."/>
            <person name="Saraiva M."/>
            <person name="Secombes C.J."/>
            <person name="Seidl M.F."/>
            <person name="Snel B."/>
            <person name="Stassen J.H."/>
            <person name="Sykes S."/>
            <person name="Tripathy S."/>
            <person name="van den Berg H."/>
            <person name="Vega-Arreguin J.C."/>
            <person name="Wawra S."/>
            <person name="Young S.K."/>
            <person name="Zeng Q."/>
            <person name="Dieguez-Uribeondo J."/>
            <person name="Russ C."/>
            <person name="Tyler B.M."/>
            <person name="van West P."/>
        </authorList>
    </citation>
    <scope>NUCLEOTIDE SEQUENCE [LARGE SCALE GENOMIC DNA]</scope>
    <source>
        <strain evidence="2 3">CBS 223.65</strain>
    </source>
</reference>
<sequence length="294" mass="32734">MLTTTTSVADAAVGIAVFIPAALKRPSHTLYCICVKVDEAPLAEWTVNRRYSQFLELREKVLRFLERSQGCPGCANTALAIASFPFPPKAWFRTNKLVRQRVRDLQSFIQIIIGRAFSAKPKCNTCGAGLQNIVRPFFHRGAQPIHRHSSIVRRDADDDDLMLTQRTKNGGLDSDCSTMNSAKDMSYAVSKRRTRISQSLSDAKTLRQVKCSFIKESSAAHDPESSYLDGASKCTDARPSVVDALKDVVIADGYANTKQEKMYRLSTMWETFELDDIQREMASGRATKATGILI</sequence>
<dbReference type="OrthoDB" id="153314at2759"/>
<dbReference type="AlphaFoldDB" id="A0A067C8G6"/>
<dbReference type="GO" id="GO:0035091">
    <property type="term" value="F:phosphatidylinositol binding"/>
    <property type="evidence" value="ECO:0007669"/>
    <property type="project" value="InterPro"/>
</dbReference>
<dbReference type="RefSeq" id="XP_012206208.1">
    <property type="nucleotide sequence ID" value="XM_012350818.1"/>
</dbReference>
<evidence type="ECO:0000259" key="1">
    <source>
        <dbReference type="PROSITE" id="PS50195"/>
    </source>
</evidence>
<organism evidence="2 3">
    <name type="scientific">Saprolegnia parasitica (strain CBS 223.65)</name>
    <dbReference type="NCBI Taxonomy" id="695850"/>
    <lineage>
        <taxon>Eukaryota</taxon>
        <taxon>Sar</taxon>
        <taxon>Stramenopiles</taxon>
        <taxon>Oomycota</taxon>
        <taxon>Saprolegniomycetes</taxon>
        <taxon>Saprolegniales</taxon>
        <taxon>Saprolegniaceae</taxon>
        <taxon>Saprolegnia</taxon>
    </lineage>
</organism>
<proteinExistence type="predicted"/>
<accession>A0A067C8G6</accession>
<name>A0A067C8G6_SAPPC</name>
<dbReference type="SUPFAM" id="SSF64268">
    <property type="entry name" value="PX domain"/>
    <property type="match status" value="1"/>
</dbReference>
<dbReference type="OMA" id="EWTVNRR"/>
<dbReference type="CDD" id="cd06093">
    <property type="entry name" value="PX_domain"/>
    <property type="match status" value="1"/>
</dbReference>
<evidence type="ECO:0000313" key="2">
    <source>
        <dbReference type="EMBL" id="KDO23097.1"/>
    </source>
</evidence>
<dbReference type="VEuPathDB" id="FungiDB:SPRG_11941"/>
<dbReference type="Pfam" id="PF00787">
    <property type="entry name" value="PX"/>
    <property type="match status" value="1"/>
</dbReference>
<dbReference type="KEGG" id="spar:SPRG_11941"/>